<gene>
    <name evidence="5" type="ORF">KL86DPRO_10239</name>
</gene>
<dbReference type="EMBL" id="FLUQ01000001">
    <property type="protein sequence ID" value="SBV91729.1"/>
    <property type="molecule type" value="Genomic_DNA"/>
</dbReference>
<dbReference type="NCBIfam" id="NF037995">
    <property type="entry name" value="TRAP_S1"/>
    <property type="match status" value="1"/>
</dbReference>
<organism evidence="5">
    <name type="scientific">uncultured delta proteobacterium</name>
    <dbReference type="NCBI Taxonomy" id="34034"/>
    <lineage>
        <taxon>Bacteria</taxon>
        <taxon>Deltaproteobacteria</taxon>
        <taxon>environmental samples</taxon>
    </lineage>
</organism>
<dbReference type="GO" id="GO:0030288">
    <property type="term" value="C:outer membrane-bounded periplasmic space"/>
    <property type="evidence" value="ECO:0007669"/>
    <property type="project" value="InterPro"/>
</dbReference>
<evidence type="ECO:0000256" key="1">
    <source>
        <dbReference type="ARBA" id="ARBA00009023"/>
    </source>
</evidence>
<keyword evidence="2" id="KW-0813">Transport</keyword>
<comment type="similarity">
    <text evidence="1">Belongs to the bacterial solute-binding protein 7 family.</text>
</comment>
<name>A0A212IX29_9DELT</name>
<accession>A0A212IX29</accession>
<dbReference type="SUPFAM" id="SSF53850">
    <property type="entry name" value="Periplasmic binding protein-like II"/>
    <property type="match status" value="1"/>
</dbReference>
<dbReference type="PANTHER" id="PTHR33376">
    <property type="match status" value="1"/>
</dbReference>
<dbReference type="PANTHER" id="PTHR33376:SF7">
    <property type="entry name" value="C4-DICARBOXYLATE-BINDING PROTEIN DCTB"/>
    <property type="match status" value="1"/>
</dbReference>
<proteinExistence type="inferred from homology"/>
<keyword evidence="3 4" id="KW-0732">Signal</keyword>
<evidence type="ECO:0000256" key="4">
    <source>
        <dbReference type="SAM" id="SignalP"/>
    </source>
</evidence>
<dbReference type="NCBIfam" id="TIGR00787">
    <property type="entry name" value="dctP"/>
    <property type="match status" value="1"/>
</dbReference>
<dbReference type="Pfam" id="PF03480">
    <property type="entry name" value="DctP"/>
    <property type="match status" value="1"/>
</dbReference>
<protein>
    <recommendedName>
        <fullName evidence="6">TRAP dicarboxylate transporter, DctP subunit</fullName>
    </recommendedName>
</protein>
<reference evidence="5" key="1">
    <citation type="submission" date="2016-04" db="EMBL/GenBank/DDBJ databases">
        <authorList>
            <person name="Evans L.H."/>
            <person name="Alamgir A."/>
            <person name="Owens N."/>
            <person name="Weber N.D."/>
            <person name="Virtaneva K."/>
            <person name="Barbian K."/>
            <person name="Babar A."/>
            <person name="Rosenke K."/>
        </authorList>
    </citation>
    <scope>NUCLEOTIDE SEQUENCE</scope>
    <source>
        <strain evidence="5">86</strain>
    </source>
</reference>
<evidence type="ECO:0008006" key="6">
    <source>
        <dbReference type="Google" id="ProtNLM"/>
    </source>
</evidence>
<dbReference type="InterPro" id="IPR018389">
    <property type="entry name" value="DctP_fam"/>
</dbReference>
<evidence type="ECO:0000256" key="2">
    <source>
        <dbReference type="ARBA" id="ARBA00022448"/>
    </source>
</evidence>
<dbReference type="AlphaFoldDB" id="A0A212IX29"/>
<feature type="signal peptide" evidence="4">
    <location>
        <begin position="1"/>
        <end position="23"/>
    </location>
</feature>
<dbReference type="InterPro" id="IPR038404">
    <property type="entry name" value="TRAP_DctP_sf"/>
</dbReference>
<feature type="chain" id="PRO_5013120906" description="TRAP dicarboxylate transporter, DctP subunit" evidence="4">
    <location>
        <begin position="24"/>
        <end position="333"/>
    </location>
</feature>
<dbReference type="InterPro" id="IPR004682">
    <property type="entry name" value="TRAP_DctP"/>
</dbReference>
<dbReference type="PIRSF" id="PIRSF006470">
    <property type="entry name" value="DctB"/>
    <property type="match status" value="1"/>
</dbReference>
<evidence type="ECO:0000313" key="5">
    <source>
        <dbReference type="EMBL" id="SBV91729.1"/>
    </source>
</evidence>
<sequence length="333" mass="36899">MLHWKKCILLLAALLVLPVTANAAETAYPKLNLKMSTTVGEQSNAAVMAKEFAKVVGEASKGNIRIRVYPSDQLSGGNMSKGVEMIRSGAIDCAYEPVDVMAVLDQSLLALSIPWIFTNYQEAENSLLGSGGDYAKKTLRAQGIEALGFIHNGFRQLTNSKREIRTPEDLKAMKLRVPGGDVFVKFFRAFDADPVAMSFSELFTALQQGTVDGQENGFDLIVANKFYEVQKYITAWNYSYGSFALVFNKKTWDKLDDNTKKLLQEKAKEVCRLGNQNVVDSELAKRKLVTDFGCKVTDLTPEELQAFKSKLGEYYENVKKTYGAEACAAFGIK</sequence>
<dbReference type="Gene3D" id="3.40.190.170">
    <property type="entry name" value="Bacterial extracellular solute-binding protein, family 7"/>
    <property type="match status" value="1"/>
</dbReference>
<dbReference type="GO" id="GO:0055085">
    <property type="term" value="P:transmembrane transport"/>
    <property type="evidence" value="ECO:0007669"/>
    <property type="project" value="InterPro"/>
</dbReference>
<evidence type="ECO:0000256" key="3">
    <source>
        <dbReference type="ARBA" id="ARBA00022729"/>
    </source>
</evidence>